<evidence type="ECO:0000313" key="2">
    <source>
        <dbReference type="Proteomes" id="UP001305414"/>
    </source>
</evidence>
<comment type="caution">
    <text evidence="1">The sequence shown here is derived from an EMBL/GenBank/DDBJ whole genome shotgun (WGS) entry which is preliminary data.</text>
</comment>
<reference evidence="1 2" key="1">
    <citation type="submission" date="2023-10" db="EMBL/GenBank/DDBJ databases">
        <title>Draft genome sequence of Xylaria bambusicola isolate GMP-LS, the root and basal stem rot pathogen of sugarcane in Indonesia.</title>
        <authorList>
            <person name="Selvaraj P."/>
            <person name="Muralishankar V."/>
            <person name="Muruganantham S."/>
            <person name="Sp S."/>
            <person name="Haryani S."/>
            <person name="Lau K.J.X."/>
            <person name="Naqvi N.I."/>
        </authorList>
    </citation>
    <scope>NUCLEOTIDE SEQUENCE [LARGE SCALE GENOMIC DNA]</scope>
    <source>
        <strain evidence="1">GMP-LS</strain>
    </source>
</reference>
<sequence>MLVITDQMELHMQVQENFHEDFWRQRKARRQVPICMLVTGRIVREGALEIEDRDIYVSSLW</sequence>
<gene>
    <name evidence="1" type="ORF">RRF57_012949</name>
</gene>
<evidence type="ECO:0000313" key="1">
    <source>
        <dbReference type="EMBL" id="KAK5637237.1"/>
    </source>
</evidence>
<name>A0AAN7ZB67_9PEZI</name>
<organism evidence="1 2">
    <name type="scientific">Xylaria bambusicola</name>
    <dbReference type="NCBI Taxonomy" id="326684"/>
    <lineage>
        <taxon>Eukaryota</taxon>
        <taxon>Fungi</taxon>
        <taxon>Dikarya</taxon>
        <taxon>Ascomycota</taxon>
        <taxon>Pezizomycotina</taxon>
        <taxon>Sordariomycetes</taxon>
        <taxon>Xylariomycetidae</taxon>
        <taxon>Xylariales</taxon>
        <taxon>Xylariaceae</taxon>
        <taxon>Xylaria</taxon>
    </lineage>
</organism>
<protein>
    <submittedName>
        <fullName evidence="1">Uncharacterized protein</fullName>
    </submittedName>
</protein>
<dbReference type="AlphaFoldDB" id="A0AAN7ZB67"/>
<proteinExistence type="predicted"/>
<accession>A0AAN7ZB67</accession>
<dbReference type="Proteomes" id="UP001305414">
    <property type="component" value="Unassembled WGS sequence"/>
</dbReference>
<dbReference type="EMBL" id="JAWHQM010000100">
    <property type="protein sequence ID" value="KAK5637237.1"/>
    <property type="molecule type" value="Genomic_DNA"/>
</dbReference>
<keyword evidence="2" id="KW-1185">Reference proteome</keyword>